<accession>A0A221SXD9</accession>
<dbReference type="PANTHER" id="PTHR17490">
    <property type="entry name" value="SUA5"/>
    <property type="match status" value="1"/>
</dbReference>
<dbReference type="STRING" id="317577.GCA_000419625_01893"/>
<evidence type="ECO:0000259" key="12">
    <source>
        <dbReference type="PROSITE" id="PS51163"/>
    </source>
</evidence>
<dbReference type="Gene3D" id="3.90.870.10">
    <property type="entry name" value="DHBP synthase"/>
    <property type="match status" value="1"/>
</dbReference>
<evidence type="ECO:0000256" key="6">
    <source>
        <dbReference type="ARBA" id="ARBA00022694"/>
    </source>
</evidence>
<evidence type="ECO:0000256" key="9">
    <source>
        <dbReference type="ARBA" id="ARBA00022840"/>
    </source>
</evidence>
<evidence type="ECO:0000313" key="14">
    <source>
        <dbReference type="Proteomes" id="UP000259030"/>
    </source>
</evidence>
<dbReference type="RefSeq" id="WP_043778063.1">
    <property type="nucleotide sequence ID" value="NZ_CP021081.1"/>
</dbReference>
<dbReference type="KEGG" id="dfc:DFI_10090"/>
<dbReference type="Proteomes" id="UP000259030">
    <property type="component" value="Chromosome"/>
</dbReference>
<dbReference type="GO" id="GO:0061710">
    <property type="term" value="F:L-threonylcarbamoyladenylate synthase"/>
    <property type="evidence" value="ECO:0007669"/>
    <property type="project" value="UniProtKB-EC"/>
</dbReference>
<evidence type="ECO:0000256" key="5">
    <source>
        <dbReference type="ARBA" id="ARBA00022679"/>
    </source>
</evidence>
<dbReference type="GO" id="GO:0005737">
    <property type="term" value="C:cytoplasm"/>
    <property type="evidence" value="ECO:0007669"/>
    <property type="project" value="UniProtKB-SubCell"/>
</dbReference>
<keyword evidence="14" id="KW-1185">Reference proteome</keyword>
<evidence type="ECO:0000256" key="8">
    <source>
        <dbReference type="ARBA" id="ARBA00022741"/>
    </source>
</evidence>
<keyword evidence="8" id="KW-0547">Nucleotide-binding</keyword>
<name>A0A221SXD9_9DEIO</name>
<reference evidence="13 14" key="1">
    <citation type="submission" date="2017-05" db="EMBL/GenBank/DDBJ databases">
        <title>The complete genome sequence of Deinococcus ficus isolated from the rhizosphere of the Ficus religiosa L. in Taiwan.</title>
        <authorList>
            <person name="Wu K.-M."/>
            <person name="Liao T.-L."/>
            <person name="Liu Y.-M."/>
            <person name="Young C.-C."/>
            <person name="Tsai S.-F."/>
        </authorList>
    </citation>
    <scope>NUCLEOTIDE SEQUENCE [LARGE SCALE GENOMIC DNA]</scope>
    <source>
        <strain evidence="13 14">CC-FR2-10</strain>
    </source>
</reference>
<dbReference type="AlphaFoldDB" id="A0A221SXD9"/>
<dbReference type="PANTHER" id="PTHR17490:SF16">
    <property type="entry name" value="THREONYLCARBAMOYL-AMP SYNTHASE"/>
    <property type="match status" value="1"/>
</dbReference>
<dbReference type="GO" id="GO:0008033">
    <property type="term" value="P:tRNA processing"/>
    <property type="evidence" value="ECO:0007669"/>
    <property type="project" value="UniProtKB-KW"/>
</dbReference>
<dbReference type="SUPFAM" id="SSF55821">
    <property type="entry name" value="YrdC/RibB"/>
    <property type="match status" value="1"/>
</dbReference>
<sequence>MSADFQAQVREAALALRAGAVVAYPSETVWGLAAHPDSWEGVTRLRALKERGPERAFQLSCASLEEARDLVEPSPELDALAAFLPGPLSVVAPARAGLGATFALNGRVGLRVPDHPVALALLRAAGGVLVTTSCNRQGEVAATTFEEARALGLADRVLPDGGVRSLGLASTIVQLPEGVILREGAVPARTVRAALGDADAR</sequence>
<dbReference type="GO" id="GO:0000049">
    <property type="term" value="F:tRNA binding"/>
    <property type="evidence" value="ECO:0007669"/>
    <property type="project" value="TreeGrafter"/>
</dbReference>
<evidence type="ECO:0000256" key="7">
    <source>
        <dbReference type="ARBA" id="ARBA00022695"/>
    </source>
</evidence>
<dbReference type="InterPro" id="IPR017945">
    <property type="entry name" value="DHBP_synth_RibB-like_a/b_dom"/>
</dbReference>
<evidence type="ECO:0000256" key="11">
    <source>
        <dbReference type="ARBA" id="ARBA00048366"/>
    </source>
</evidence>
<protein>
    <recommendedName>
        <fullName evidence="10">L-threonylcarbamoyladenylate synthase</fullName>
        <ecNumber evidence="3">2.7.7.87</ecNumber>
    </recommendedName>
    <alternativeName>
        <fullName evidence="10">L-threonylcarbamoyladenylate synthase</fullName>
    </alternativeName>
</protein>
<evidence type="ECO:0000256" key="2">
    <source>
        <dbReference type="ARBA" id="ARBA00007663"/>
    </source>
</evidence>
<dbReference type="InterPro" id="IPR050156">
    <property type="entry name" value="TC-AMP_synthase_SUA5"/>
</dbReference>
<evidence type="ECO:0000256" key="10">
    <source>
        <dbReference type="ARBA" id="ARBA00029774"/>
    </source>
</evidence>
<evidence type="ECO:0000256" key="3">
    <source>
        <dbReference type="ARBA" id="ARBA00012584"/>
    </source>
</evidence>
<keyword evidence="9" id="KW-0067">ATP-binding</keyword>
<keyword evidence="5" id="KW-0808">Transferase</keyword>
<dbReference type="Pfam" id="PF01300">
    <property type="entry name" value="Sua5_yciO_yrdC"/>
    <property type="match status" value="1"/>
</dbReference>
<dbReference type="InterPro" id="IPR006070">
    <property type="entry name" value="Sua5-like_dom"/>
</dbReference>
<evidence type="ECO:0000256" key="4">
    <source>
        <dbReference type="ARBA" id="ARBA00022490"/>
    </source>
</evidence>
<gene>
    <name evidence="13" type="ORF">DFI_10090</name>
</gene>
<evidence type="ECO:0000313" key="13">
    <source>
        <dbReference type="EMBL" id="ASN81317.1"/>
    </source>
</evidence>
<proteinExistence type="inferred from homology"/>
<dbReference type="PROSITE" id="PS51163">
    <property type="entry name" value="YRDC"/>
    <property type="match status" value="1"/>
</dbReference>
<dbReference type="EMBL" id="CP021081">
    <property type="protein sequence ID" value="ASN81317.1"/>
    <property type="molecule type" value="Genomic_DNA"/>
</dbReference>
<evidence type="ECO:0000256" key="1">
    <source>
        <dbReference type="ARBA" id="ARBA00004496"/>
    </source>
</evidence>
<keyword evidence="6" id="KW-0819">tRNA processing</keyword>
<dbReference type="GO" id="GO:0005524">
    <property type="term" value="F:ATP binding"/>
    <property type="evidence" value="ECO:0007669"/>
    <property type="project" value="UniProtKB-KW"/>
</dbReference>
<dbReference type="GO" id="GO:0006450">
    <property type="term" value="P:regulation of translational fidelity"/>
    <property type="evidence" value="ECO:0007669"/>
    <property type="project" value="TreeGrafter"/>
</dbReference>
<organism evidence="13 14">
    <name type="scientific">Deinococcus ficus</name>
    <dbReference type="NCBI Taxonomy" id="317577"/>
    <lineage>
        <taxon>Bacteria</taxon>
        <taxon>Thermotogati</taxon>
        <taxon>Deinococcota</taxon>
        <taxon>Deinococci</taxon>
        <taxon>Deinococcales</taxon>
        <taxon>Deinococcaceae</taxon>
        <taxon>Deinococcus</taxon>
    </lineage>
</organism>
<keyword evidence="4" id="KW-0963">Cytoplasm</keyword>
<comment type="subcellular location">
    <subcellularLocation>
        <location evidence="1">Cytoplasm</location>
    </subcellularLocation>
</comment>
<comment type="similarity">
    <text evidence="2">Belongs to the SUA5 family.</text>
</comment>
<dbReference type="GO" id="GO:0003725">
    <property type="term" value="F:double-stranded RNA binding"/>
    <property type="evidence" value="ECO:0007669"/>
    <property type="project" value="InterPro"/>
</dbReference>
<comment type="catalytic activity">
    <reaction evidence="11">
        <text>L-threonine + hydrogencarbonate + ATP = L-threonylcarbamoyladenylate + diphosphate + H2O</text>
        <dbReference type="Rhea" id="RHEA:36407"/>
        <dbReference type="ChEBI" id="CHEBI:15377"/>
        <dbReference type="ChEBI" id="CHEBI:17544"/>
        <dbReference type="ChEBI" id="CHEBI:30616"/>
        <dbReference type="ChEBI" id="CHEBI:33019"/>
        <dbReference type="ChEBI" id="CHEBI:57926"/>
        <dbReference type="ChEBI" id="CHEBI:73682"/>
        <dbReference type="EC" id="2.7.7.87"/>
    </reaction>
</comment>
<keyword evidence="7" id="KW-0548">Nucleotidyltransferase</keyword>
<feature type="domain" description="YrdC-like" evidence="12">
    <location>
        <begin position="6"/>
        <end position="186"/>
    </location>
</feature>
<dbReference type="EC" id="2.7.7.87" evidence="3"/>